<keyword evidence="2" id="KW-0548">Nucleotidyltransferase</keyword>
<dbReference type="Gene3D" id="3.10.10.10">
    <property type="entry name" value="HIV Type 1 Reverse Transcriptase, subunit A, domain 1"/>
    <property type="match status" value="1"/>
</dbReference>
<dbReference type="InterPro" id="IPR043502">
    <property type="entry name" value="DNA/RNA_pol_sf"/>
</dbReference>
<evidence type="ECO:0000313" key="10">
    <source>
        <dbReference type="Proteomes" id="UP000198211"/>
    </source>
</evidence>
<keyword evidence="4" id="KW-0255">Endonuclease</keyword>
<keyword evidence="6" id="KW-0695">RNA-directed DNA polymerase</keyword>
<dbReference type="Pfam" id="PF17917">
    <property type="entry name" value="RT_RNaseH"/>
    <property type="match status" value="1"/>
</dbReference>
<dbReference type="Pfam" id="PF00078">
    <property type="entry name" value="RVT_1"/>
    <property type="match status" value="1"/>
</dbReference>
<comment type="caution">
    <text evidence="9">The sequence shown here is derived from an EMBL/GenBank/DDBJ whole genome shotgun (WGS) entry which is preliminary data.</text>
</comment>
<dbReference type="InterPro" id="IPR043128">
    <property type="entry name" value="Rev_trsase/Diguanyl_cyclase"/>
</dbReference>
<evidence type="ECO:0000256" key="3">
    <source>
        <dbReference type="ARBA" id="ARBA00022722"/>
    </source>
</evidence>
<keyword evidence="3" id="KW-0540">Nuclease</keyword>
<dbReference type="InterPro" id="IPR041373">
    <property type="entry name" value="RT_RNaseH"/>
</dbReference>
<evidence type="ECO:0000259" key="7">
    <source>
        <dbReference type="Pfam" id="PF00078"/>
    </source>
</evidence>
<dbReference type="EMBL" id="NBNE01002634">
    <property type="protein sequence ID" value="OWZ09875.1"/>
    <property type="molecule type" value="Genomic_DNA"/>
</dbReference>
<dbReference type="InterPro" id="IPR000477">
    <property type="entry name" value="RT_dom"/>
</dbReference>
<evidence type="ECO:0000256" key="6">
    <source>
        <dbReference type="ARBA" id="ARBA00022918"/>
    </source>
</evidence>
<dbReference type="AlphaFoldDB" id="A0A225VX01"/>
<dbReference type="InterPro" id="IPR050951">
    <property type="entry name" value="Retrovirus_Pol_polyprotein"/>
</dbReference>
<reference evidence="10" key="1">
    <citation type="submission" date="2017-03" db="EMBL/GenBank/DDBJ databases">
        <title>Phytopthora megakarya and P. palmivora, two closely related causual agents of cacao black pod achieved similar genome size and gene model numbers by different mechanisms.</title>
        <authorList>
            <person name="Ali S."/>
            <person name="Shao J."/>
            <person name="Larry D.J."/>
            <person name="Kronmiller B."/>
            <person name="Shen D."/>
            <person name="Strem M.D."/>
            <person name="Melnick R.L."/>
            <person name="Guiltinan M.J."/>
            <person name="Tyler B.M."/>
            <person name="Meinhardt L.W."/>
            <person name="Bailey B.A."/>
        </authorList>
    </citation>
    <scope>NUCLEOTIDE SEQUENCE [LARGE SCALE GENOMIC DNA]</scope>
    <source>
        <strain evidence="10">zdho120</strain>
    </source>
</reference>
<feature type="domain" description="Reverse transcriptase" evidence="7">
    <location>
        <begin position="119"/>
        <end position="173"/>
    </location>
</feature>
<dbReference type="PANTHER" id="PTHR37984:SF5">
    <property type="entry name" value="PROTEIN NYNRIN-LIKE"/>
    <property type="match status" value="1"/>
</dbReference>
<keyword evidence="1" id="KW-0808">Transferase</keyword>
<dbReference type="OrthoDB" id="2446696at2759"/>
<proteinExistence type="predicted"/>
<organism evidence="9 10">
    <name type="scientific">Phytophthora megakarya</name>
    <dbReference type="NCBI Taxonomy" id="4795"/>
    <lineage>
        <taxon>Eukaryota</taxon>
        <taxon>Sar</taxon>
        <taxon>Stramenopiles</taxon>
        <taxon>Oomycota</taxon>
        <taxon>Peronosporomycetes</taxon>
        <taxon>Peronosporales</taxon>
        <taxon>Peronosporaceae</taxon>
        <taxon>Phytophthora</taxon>
    </lineage>
</organism>
<evidence type="ECO:0000256" key="4">
    <source>
        <dbReference type="ARBA" id="ARBA00022759"/>
    </source>
</evidence>
<sequence length="411" mass="47846">MANPGGNLQRKKQKFVAGRGTREMLAANMARSSTSPHGAPTFCVKKPDGWRIVHDYRAMNMNTVRRTMPMPRKDVILEKMQGSYYFSCLDLLSGYYQFRMREDGIPYTSFQTPDGLFEYVVSYFDDIYVYTKSRNIQHHLDALDRVFSRLHEHQFYIKLSKCVFCAPEIPCLGDIVERDGVRISPAKMKVIQEWPLPKTKNQLQSFLGTATYVQRFCKNFAIDDGPMFNLLKRSDKQVPWTDELRQHFESLKTTISQTPKFYLWMDASDSAMGDVLFQKQFRDGKEIERPIAFAGRKYKAAEVNYSVCEKELLAILFGLRNWRVYRLDRPLCVETDHKSLETVFKQKIISRRIARWFDELADYSFDIKYVRGADNGVADGVSRRPDFAVFWGSSRSSQQLFVPKEVESRNT</sequence>
<evidence type="ECO:0000256" key="2">
    <source>
        <dbReference type="ARBA" id="ARBA00022695"/>
    </source>
</evidence>
<keyword evidence="10" id="KW-1185">Reference proteome</keyword>
<dbReference type="GO" id="GO:0016787">
    <property type="term" value="F:hydrolase activity"/>
    <property type="evidence" value="ECO:0007669"/>
    <property type="project" value="UniProtKB-KW"/>
</dbReference>
<dbReference type="GO" id="GO:0003964">
    <property type="term" value="F:RNA-directed DNA polymerase activity"/>
    <property type="evidence" value="ECO:0007669"/>
    <property type="project" value="UniProtKB-KW"/>
</dbReference>
<dbReference type="PANTHER" id="PTHR37984">
    <property type="entry name" value="PROTEIN CBG26694"/>
    <property type="match status" value="1"/>
</dbReference>
<dbReference type="CDD" id="cd09274">
    <property type="entry name" value="RNase_HI_RT_Ty3"/>
    <property type="match status" value="1"/>
</dbReference>
<evidence type="ECO:0000259" key="8">
    <source>
        <dbReference type="Pfam" id="PF17917"/>
    </source>
</evidence>
<dbReference type="GO" id="GO:0004519">
    <property type="term" value="F:endonuclease activity"/>
    <property type="evidence" value="ECO:0007669"/>
    <property type="project" value="UniProtKB-KW"/>
</dbReference>
<evidence type="ECO:0000256" key="1">
    <source>
        <dbReference type="ARBA" id="ARBA00022679"/>
    </source>
</evidence>
<keyword evidence="5" id="KW-0378">Hydrolase</keyword>
<dbReference type="SUPFAM" id="SSF56672">
    <property type="entry name" value="DNA/RNA polymerases"/>
    <property type="match status" value="1"/>
</dbReference>
<gene>
    <name evidence="9" type="ORF">PHMEG_00017346</name>
</gene>
<evidence type="ECO:0000313" key="9">
    <source>
        <dbReference type="EMBL" id="OWZ09875.1"/>
    </source>
</evidence>
<name>A0A225VX01_9STRA</name>
<dbReference type="Gene3D" id="3.30.70.270">
    <property type="match status" value="3"/>
</dbReference>
<dbReference type="CDD" id="cd01647">
    <property type="entry name" value="RT_LTR"/>
    <property type="match status" value="1"/>
</dbReference>
<feature type="domain" description="Reverse transcriptase RNase H-like" evidence="8">
    <location>
        <begin position="259"/>
        <end position="363"/>
    </location>
</feature>
<dbReference type="Proteomes" id="UP000198211">
    <property type="component" value="Unassembled WGS sequence"/>
</dbReference>
<accession>A0A225VX01</accession>
<protein>
    <submittedName>
        <fullName evidence="9">Retroelement</fullName>
    </submittedName>
</protein>
<evidence type="ECO:0000256" key="5">
    <source>
        <dbReference type="ARBA" id="ARBA00022801"/>
    </source>
</evidence>